<dbReference type="PANTHER" id="PTHR42734">
    <property type="entry name" value="METAL TRANSPORT SYSTEM ATP-BINDING PROTEIN TM_0124-RELATED"/>
    <property type="match status" value="1"/>
</dbReference>
<dbReference type="SMART" id="SM00382">
    <property type="entry name" value="AAA"/>
    <property type="match status" value="1"/>
</dbReference>
<dbReference type="InterPro" id="IPR050153">
    <property type="entry name" value="Metal_Ion_Import_ABC"/>
</dbReference>
<protein>
    <submittedName>
        <fullName evidence="5">Iron complex transport system ATP-binding protein</fullName>
    </submittedName>
</protein>
<evidence type="ECO:0000256" key="3">
    <source>
        <dbReference type="ARBA" id="ARBA00022840"/>
    </source>
</evidence>
<dbReference type="CDD" id="cd03214">
    <property type="entry name" value="ABC_Iron-Siderophores_B12_Hemin"/>
    <property type="match status" value="1"/>
</dbReference>
<dbReference type="PROSITE" id="PS50893">
    <property type="entry name" value="ABC_TRANSPORTER_2"/>
    <property type="match status" value="1"/>
</dbReference>
<reference evidence="6" key="1">
    <citation type="submission" date="2016-10" db="EMBL/GenBank/DDBJ databases">
        <authorList>
            <person name="Varghese N."/>
            <person name="Submissions S."/>
        </authorList>
    </citation>
    <scope>NUCLEOTIDE SEQUENCE [LARGE SCALE GENOMIC DNA]</scope>
    <source>
        <strain evidence="6">DSM 3384</strain>
    </source>
</reference>
<keyword evidence="3 5" id="KW-0067">ATP-binding</keyword>
<evidence type="ECO:0000259" key="4">
    <source>
        <dbReference type="PROSITE" id="PS50893"/>
    </source>
</evidence>
<dbReference type="GO" id="GO:0016887">
    <property type="term" value="F:ATP hydrolysis activity"/>
    <property type="evidence" value="ECO:0007669"/>
    <property type="project" value="InterPro"/>
</dbReference>
<dbReference type="AlphaFoldDB" id="A0A1H2FH01"/>
<dbReference type="InterPro" id="IPR003439">
    <property type="entry name" value="ABC_transporter-like_ATP-bd"/>
</dbReference>
<accession>A0A1H2FH01</accession>
<dbReference type="InterPro" id="IPR003593">
    <property type="entry name" value="AAA+_ATPase"/>
</dbReference>
<evidence type="ECO:0000313" key="5">
    <source>
        <dbReference type="EMBL" id="SDU06644.1"/>
    </source>
</evidence>
<dbReference type="RefSeq" id="WP_092232486.1">
    <property type="nucleotide sequence ID" value="NZ_FNLL01000004.1"/>
</dbReference>
<dbReference type="FunFam" id="3.40.50.300:FF:000134">
    <property type="entry name" value="Iron-enterobactin ABC transporter ATP-binding protein"/>
    <property type="match status" value="1"/>
</dbReference>
<proteinExistence type="predicted"/>
<dbReference type="SUPFAM" id="SSF52540">
    <property type="entry name" value="P-loop containing nucleoside triphosphate hydrolases"/>
    <property type="match status" value="1"/>
</dbReference>
<dbReference type="Pfam" id="PF00005">
    <property type="entry name" value="ABC_tran"/>
    <property type="match status" value="1"/>
</dbReference>
<dbReference type="PANTHER" id="PTHR42734:SF19">
    <property type="entry name" value="IRON COMPOUNDS ABC TRANSPORTER, ATP-BINDING PROTEIN"/>
    <property type="match status" value="1"/>
</dbReference>
<dbReference type="GO" id="GO:0005524">
    <property type="term" value="F:ATP binding"/>
    <property type="evidence" value="ECO:0007669"/>
    <property type="project" value="UniProtKB-KW"/>
</dbReference>
<keyword evidence="1" id="KW-0813">Transport</keyword>
<dbReference type="EMBL" id="FNLL01000004">
    <property type="protein sequence ID" value="SDU06644.1"/>
    <property type="molecule type" value="Genomic_DNA"/>
</dbReference>
<evidence type="ECO:0000256" key="1">
    <source>
        <dbReference type="ARBA" id="ARBA00022448"/>
    </source>
</evidence>
<keyword evidence="2" id="KW-0547">Nucleotide-binding</keyword>
<feature type="domain" description="ABC transporter" evidence="4">
    <location>
        <begin position="4"/>
        <end position="245"/>
    </location>
</feature>
<keyword evidence="6" id="KW-1185">Reference proteome</keyword>
<name>A0A1H2FH01_9BACT</name>
<dbReference type="InterPro" id="IPR027417">
    <property type="entry name" value="P-loop_NTPase"/>
</dbReference>
<organism evidence="5 6">
    <name type="scientific">Desulfobacula phenolica</name>
    <dbReference type="NCBI Taxonomy" id="90732"/>
    <lineage>
        <taxon>Bacteria</taxon>
        <taxon>Pseudomonadati</taxon>
        <taxon>Thermodesulfobacteriota</taxon>
        <taxon>Desulfobacteria</taxon>
        <taxon>Desulfobacterales</taxon>
        <taxon>Desulfobacteraceae</taxon>
        <taxon>Desulfobacula</taxon>
    </lineage>
</organism>
<gene>
    <name evidence="5" type="ORF">SAMN04487931_104153</name>
</gene>
<dbReference type="Proteomes" id="UP000199608">
    <property type="component" value="Unassembled WGS sequence"/>
</dbReference>
<sequence>MTILALKNGKFSFGKTQIFTEVNFSVSKGETLCILGPNGCGKTTLIDCILGINTLHKGEIRLGDNLVTGLSPRQIAQMIAYVPQKHVRHFSFSVMDILLMGRAPYTSFYSAPDAADIEIAEDILDSLGLYHLKNRDYTRLSGGETQLVMIMRALIQDTPVIVMDEPTAHLDFKHELIVLETIVRLVKERGLTLVMATHFPNHAFYLENEGIPVQVAFMDRQKVHLAGSPSAALTEDNLESFYRVKTSIMTHTIPGKGLVKQIIPIQTMDTDK</sequence>
<dbReference type="Gene3D" id="3.40.50.300">
    <property type="entry name" value="P-loop containing nucleotide triphosphate hydrolases"/>
    <property type="match status" value="1"/>
</dbReference>
<evidence type="ECO:0000256" key="2">
    <source>
        <dbReference type="ARBA" id="ARBA00022741"/>
    </source>
</evidence>
<evidence type="ECO:0000313" key="6">
    <source>
        <dbReference type="Proteomes" id="UP000199608"/>
    </source>
</evidence>